<dbReference type="EMBL" id="NRSJ01000012">
    <property type="protein sequence ID" value="MBK1704631.1"/>
    <property type="molecule type" value="Genomic_DNA"/>
</dbReference>
<feature type="domain" description="VanZ-like" evidence="2">
    <location>
        <begin position="26"/>
        <end position="124"/>
    </location>
</feature>
<accession>A0AAJ0X9A3</accession>
<dbReference type="RefSeq" id="WP_200345836.1">
    <property type="nucleotide sequence ID" value="NZ_NRSJ01000012.1"/>
</dbReference>
<reference evidence="3" key="2">
    <citation type="journal article" date="2020" name="Microorganisms">
        <title>Osmotic Adaptation and Compatible Solute Biosynthesis of Phototrophic Bacteria as Revealed from Genome Analyses.</title>
        <authorList>
            <person name="Imhoff J.F."/>
            <person name="Rahn T."/>
            <person name="Kunzel S."/>
            <person name="Keller A."/>
            <person name="Neulinger S.C."/>
        </authorList>
    </citation>
    <scope>NUCLEOTIDE SEQUENCE</scope>
    <source>
        <strain evidence="3">DSM 11080</strain>
    </source>
</reference>
<feature type="transmembrane region" description="Helical" evidence="1">
    <location>
        <begin position="50"/>
        <end position="71"/>
    </location>
</feature>
<dbReference type="InterPro" id="IPR006976">
    <property type="entry name" value="VanZ-like"/>
</dbReference>
<name>A0AAJ0X9A3_9GAMM</name>
<dbReference type="AlphaFoldDB" id="A0AAJ0X9A3"/>
<feature type="transmembrane region" description="Helical" evidence="1">
    <location>
        <begin position="109"/>
        <end position="127"/>
    </location>
</feature>
<dbReference type="NCBIfam" id="NF037970">
    <property type="entry name" value="vanZ_1"/>
    <property type="match status" value="1"/>
</dbReference>
<dbReference type="PANTHER" id="PTHR28008:SF1">
    <property type="entry name" value="DOMAIN PROTEIN, PUTATIVE (AFU_ORTHOLOGUE AFUA_3G10980)-RELATED"/>
    <property type="match status" value="1"/>
</dbReference>
<evidence type="ECO:0000313" key="3">
    <source>
        <dbReference type="EMBL" id="MBK1704631.1"/>
    </source>
</evidence>
<dbReference type="Pfam" id="PF04892">
    <property type="entry name" value="VanZ"/>
    <property type="match status" value="1"/>
</dbReference>
<evidence type="ECO:0000259" key="2">
    <source>
        <dbReference type="Pfam" id="PF04892"/>
    </source>
</evidence>
<keyword evidence="1" id="KW-0472">Membrane</keyword>
<sequence length="134" mass="14425">MIAAVFRAIPVRLAASLALTLSIAYLSLVPGYPTEDDPALVRTVALVPSLLQNAMHCALYALLTLLWAAVLVRWKRPILWAACFAIGYGVLLEYAQRFVPGRYPGLLDIGLNTLGVVIGAALAASLLHDRNRTA</sequence>
<keyword evidence="4" id="KW-1185">Reference proteome</keyword>
<dbReference type="PANTHER" id="PTHR28008">
    <property type="entry name" value="DOMAIN PROTEIN, PUTATIVE (AFU_ORTHOLOGUE AFUA_3G10980)-RELATED"/>
    <property type="match status" value="1"/>
</dbReference>
<evidence type="ECO:0000256" key="1">
    <source>
        <dbReference type="SAM" id="Phobius"/>
    </source>
</evidence>
<protein>
    <recommendedName>
        <fullName evidence="2">VanZ-like domain-containing protein</fullName>
    </recommendedName>
</protein>
<keyword evidence="1" id="KW-0812">Transmembrane</keyword>
<reference evidence="3" key="1">
    <citation type="submission" date="2017-08" db="EMBL/GenBank/DDBJ databases">
        <authorList>
            <person name="Imhoff J.F."/>
            <person name="Rahn T."/>
            <person name="Kuenzel S."/>
            <person name="Neulinger S.C."/>
        </authorList>
    </citation>
    <scope>NUCLEOTIDE SEQUENCE</scope>
    <source>
        <strain evidence="3">DSM 11080</strain>
    </source>
</reference>
<gene>
    <name evidence="3" type="ORF">CKO40_08795</name>
</gene>
<comment type="caution">
    <text evidence="3">The sequence shown here is derived from an EMBL/GenBank/DDBJ whole genome shotgun (WGS) entry which is preliminary data.</text>
</comment>
<proteinExistence type="predicted"/>
<feature type="transmembrane region" description="Helical" evidence="1">
    <location>
        <begin position="78"/>
        <end position="97"/>
    </location>
</feature>
<keyword evidence="1" id="KW-1133">Transmembrane helix</keyword>
<evidence type="ECO:0000313" key="4">
    <source>
        <dbReference type="Proteomes" id="UP001296776"/>
    </source>
</evidence>
<dbReference type="Proteomes" id="UP001296776">
    <property type="component" value="Unassembled WGS sequence"/>
</dbReference>
<organism evidence="3 4">
    <name type="scientific">Halochromatium glycolicum</name>
    <dbReference type="NCBI Taxonomy" id="85075"/>
    <lineage>
        <taxon>Bacteria</taxon>
        <taxon>Pseudomonadati</taxon>
        <taxon>Pseudomonadota</taxon>
        <taxon>Gammaproteobacteria</taxon>
        <taxon>Chromatiales</taxon>
        <taxon>Chromatiaceae</taxon>
        <taxon>Halochromatium</taxon>
    </lineage>
</organism>